<dbReference type="InterPro" id="IPR051781">
    <property type="entry name" value="Metallo-dep_Hydrolase"/>
</dbReference>
<reference evidence="6 7" key="1">
    <citation type="submission" date="2020-07" db="EMBL/GenBank/DDBJ databases">
        <title>Sequencing the genomes of 1000 actinobacteria strains.</title>
        <authorList>
            <person name="Klenk H.-P."/>
        </authorList>
    </citation>
    <scope>NUCLEOTIDE SEQUENCE [LARGE SCALE GENOMIC DNA]</scope>
    <source>
        <strain evidence="6 7">DSM 45772</strain>
    </source>
</reference>
<keyword evidence="1" id="KW-0479">Metal-binding</keyword>
<proteinExistence type="predicted"/>
<dbReference type="InterPro" id="IPR006680">
    <property type="entry name" value="Amidohydro-rel"/>
</dbReference>
<dbReference type="SUPFAM" id="SSF51338">
    <property type="entry name" value="Composite domain of metallo-dependent hydrolases"/>
    <property type="match status" value="1"/>
</dbReference>
<evidence type="ECO:0000313" key="6">
    <source>
        <dbReference type="EMBL" id="NYD34032.1"/>
    </source>
</evidence>
<name>A0A7Y9DR74_9PSEU</name>
<dbReference type="AlphaFoldDB" id="A0A7Y9DR74"/>
<dbReference type="Proteomes" id="UP000535890">
    <property type="component" value="Unassembled WGS sequence"/>
</dbReference>
<dbReference type="Gene3D" id="3.20.20.140">
    <property type="entry name" value="Metal-dependent hydrolases"/>
    <property type="match status" value="1"/>
</dbReference>
<evidence type="ECO:0000313" key="7">
    <source>
        <dbReference type="Proteomes" id="UP000535890"/>
    </source>
</evidence>
<dbReference type="EMBL" id="JACCBN010000001">
    <property type="protein sequence ID" value="NYD34032.1"/>
    <property type="molecule type" value="Genomic_DNA"/>
</dbReference>
<dbReference type="Pfam" id="PF01979">
    <property type="entry name" value="Amidohydro_1"/>
    <property type="match status" value="1"/>
</dbReference>
<dbReference type="InterPro" id="IPR032466">
    <property type="entry name" value="Metal_Hydrolase"/>
</dbReference>
<keyword evidence="2 6" id="KW-0378">Hydrolase</keyword>
<keyword evidence="7" id="KW-1185">Reference proteome</keyword>
<protein>
    <submittedName>
        <fullName evidence="6">Imidazolonepropionase-like amidohydrolase</fullName>
    </submittedName>
</protein>
<evidence type="ECO:0000259" key="5">
    <source>
        <dbReference type="Pfam" id="PF22039"/>
    </source>
</evidence>
<dbReference type="RefSeq" id="WP_179792034.1">
    <property type="nucleotide sequence ID" value="NZ_BAABHP010000012.1"/>
</dbReference>
<keyword evidence="3" id="KW-0862">Zinc</keyword>
<dbReference type="Gene3D" id="2.30.40.10">
    <property type="entry name" value="Urease, subunit C, domain 1"/>
    <property type="match status" value="1"/>
</dbReference>
<feature type="domain" description="Aminodeoxyfutalosine deaminase/Imidazolonepropionase-like composite" evidence="5">
    <location>
        <begin position="23"/>
        <end position="47"/>
    </location>
</feature>
<sequence>MDAALISGRRVVVDAERPPLDHAAVLVADGAVVTVGPTAELTAAHPEVVHHAFPGCTVLPGLIDAHVHLAFEVDRDPVPALRDADHDVLRATVADHAAAMLAAGITSVRDLGDRDGLVAAFRDEVASGSVRGPRVLTAGAPLTPPGGHCWFLGGEVERDGIRAAVAARAAAGLDVVKVMASGGMMTPTGPGIADTQFDLPTLQLVVAAAREVGLPVAAHAHGTTSIAMAARAGVDTVEHAGWYGADGGRNRDDAVAEELAASGAVTVPTRFRGWPDWPAEELEAALDRQRWADAHGIPVIVGNDAGAGRGRFDDLHDALTYYVEVGWTPAQVLAATTCRSADALGLGDVTGRLVPGLAADLLVVDGDPLADVRALARPRLVCARGRWA</sequence>
<evidence type="ECO:0000256" key="3">
    <source>
        <dbReference type="ARBA" id="ARBA00022833"/>
    </source>
</evidence>
<evidence type="ECO:0000256" key="2">
    <source>
        <dbReference type="ARBA" id="ARBA00022801"/>
    </source>
</evidence>
<organism evidence="6 7">
    <name type="scientific">Actinomycetospora corticicola</name>
    <dbReference type="NCBI Taxonomy" id="663602"/>
    <lineage>
        <taxon>Bacteria</taxon>
        <taxon>Bacillati</taxon>
        <taxon>Actinomycetota</taxon>
        <taxon>Actinomycetes</taxon>
        <taxon>Pseudonocardiales</taxon>
        <taxon>Pseudonocardiaceae</taxon>
        <taxon>Actinomycetospora</taxon>
    </lineage>
</organism>
<dbReference type="InterPro" id="IPR054418">
    <property type="entry name" value="MQNX/HUTI_composite_N"/>
</dbReference>
<evidence type="ECO:0000259" key="4">
    <source>
        <dbReference type="Pfam" id="PF01979"/>
    </source>
</evidence>
<dbReference type="GO" id="GO:0016810">
    <property type="term" value="F:hydrolase activity, acting on carbon-nitrogen (but not peptide) bonds"/>
    <property type="evidence" value="ECO:0007669"/>
    <property type="project" value="InterPro"/>
</dbReference>
<dbReference type="InterPro" id="IPR011059">
    <property type="entry name" value="Metal-dep_hydrolase_composite"/>
</dbReference>
<dbReference type="GO" id="GO:0046872">
    <property type="term" value="F:metal ion binding"/>
    <property type="evidence" value="ECO:0007669"/>
    <property type="project" value="UniProtKB-KW"/>
</dbReference>
<dbReference type="PANTHER" id="PTHR43135:SF3">
    <property type="entry name" value="ALPHA-D-RIBOSE 1-METHYLPHOSPHONATE 5-TRIPHOSPHATE DIPHOSPHATASE"/>
    <property type="match status" value="1"/>
</dbReference>
<evidence type="ECO:0000256" key="1">
    <source>
        <dbReference type="ARBA" id="ARBA00022723"/>
    </source>
</evidence>
<dbReference type="SUPFAM" id="SSF51556">
    <property type="entry name" value="Metallo-dependent hydrolases"/>
    <property type="match status" value="1"/>
</dbReference>
<dbReference type="PANTHER" id="PTHR43135">
    <property type="entry name" value="ALPHA-D-RIBOSE 1-METHYLPHOSPHONATE 5-TRIPHOSPHATE DIPHOSPHATASE"/>
    <property type="match status" value="1"/>
</dbReference>
<gene>
    <name evidence="6" type="ORF">BJ983_000134</name>
</gene>
<accession>A0A7Y9DR74</accession>
<dbReference type="Pfam" id="PF22039">
    <property type="entry name" value="HUTI_composite_bact"/>
    <property type="match status" value="1"/>
</dbReference>
<comment type="caution">
    <text evidence="6">The sequence shown here is derived from an EMBL/GenBank/DDBJ whole genome shotgun (WGS) entry which is preliminary data.</text>
</comment>
<feature type="domain" description="Amidohydrolase-related" evidence="4">
    <location>
        <begin position="57"/>
        <end position="380"/>
    </location>
</feature>